<evidence type="ECO:0008006" key="2">
    <source>
        <dbReference type="Google" id="ProtNLM"/>
    </source>
</evidence>
<accession>A0A6J5Q5Y3</accession>
<reference evidence="1" key="1">
    <citation type="submission" date="2020-05" db="EMBL/GenBank/DDBJ databases">
        <authorList>
            <person name="Chiriac C."/>
            <person name="Salcher M."/>
            <person name="Ghai R."/>
            <person name="Kavagutti S V."/>
        </authorList>
    </citation>
    <scope>NUCLEOTIDE SEQUENCE</scope>
</reference>
<protein>
    <recommendedName>
        <fullName evidence="2">Tail completion protein</fullName>
    </recommendedName>
</protein>
<sequence length="129" mass="13600">MTVPITTLRTTLATALTNAGVWNTFSFPPSVILANSVIIVPADPYLTPSNNVQLLSPLANFKILMTVPMLDNQGNLNGIEDTIVAVFNKLNESNIVMNVGTVSAPSILSAASGDLLTADISVSILTNWS</sequence>
<evidence type="ECO:0000313" key="1">
    <source>
        <dbReference type="EMBL" id="CAB4180050.1"/>
    </source>
</evidence>
<proteinExistence type="predicted"/>
<dbReference type="EMBL" id="LR796988">
    <property type="protein sequence ID" value="CAB4180050.1"/>
    <property type="molecule type" value="Genomic_DNA"/>
</dbReference>
<gene>
    <name evidence="1" type="ORF">UFOVP1038_9</name>
</gene>
<organism evidence="1">
    <name type="scientific">uncultured Caudovirales phage</name>
    <dbReference type="NCBI Taxonomy" id="2100421"/>
    <lineage>
        <taxon>Viruses</taxon>
        <taxon>Duplodnaviria</taxon>
        <taxon>Heunggongvirae</taxon>
        <taxon>Uroviricota</taxon>
        <taxon>Caudoviricetes</taxon>
        <taxon>Peduoviridae</taxon>
        <taxon>Maltschvirus</taxon>
        <taxon>Maltschvirus maltsch</taxon>
    </lineage>
</organism>
<name>A0A6J5Q5Y3_9CAUD</name>